<gene>
    <name evidence="1" type="ORF">BDFB_014180</name>
</gene>
<sequence>MDHYVTYSKSYYTVGVITGGKPVYFITISRTCAAAINRRLFAAPGDSAQTPSKLAPHEGAHAAARPHINILMSSLTHFIFSIYCRGLVLLNAGWRP</sequence>
<protein>
    <submittedName>
        <fullName evidence="1">Uncharacterized protein</fullName>
    </submittedName>
</protein>
<keyword evidence="2" id="KW-1185">Reference proteome</keyword>
<reference evidence="1 2" key="1">
    <citation type="submission" date="2017-03" db="EMBL/GenBank/DDBJ databases">
        <title>Genome of the blue death feigning beetle - Asbolus verrucosus.</title>
        <authorList>
            <person name="Rider S.D."/>
        </authorList>
    </citation>
    <scope>NUCLEOTIDE SEQUENCE [LARGE SCALE GENOMIC DNA]</scope>
    <source>
        <strain evidence="1">Butters</strain>
        <tissue evidence="1">Head and leg muscle</tissue>
    </source>
</reference>
<evidence type="ECO:0000313" key="2">
    <source>
        <dbReference type="Proteomes" id="UP000292052"/>
    </source>
</evidence>
<dbReference type="Proteomes" id="UP000292052">
    <property type="component" value="Unassembled WGS sequence"/>
</dbReference>
<comment type="caution">
    <text evidence="1">The sequence shown here is derived from an EMBL/GenBank/DDBJ whole genome shotgun (WGS) entry which is preliminary data.</text>
</comment>
<dbReference type="AlphaFoldDB" id="A0A482V2F0"/>
<dbReference type="EMBL" id="QDEB01133935">
    <property type="protein sequence ID" value="RZB38758.1"/>
    <property type="molecule type" value="Genomic_DNA"/>
</dbReference>
<dbReference type="OrthoDB" id="10343343at2759"/>
<accession>A0A482V2F0</accession>
<proteinExistence type="predicted"/>
<name>A0A482V2F0_ASBVE</name>
<evidence type="ECO:0000313" key="1">
    <source>
        <dbReference type="EMBL" id="RZB38758.1"/>
    </source>
</evidence>
<organism evidence="1 2">
    <name type="scientific">Asbolus verrucosus</name>
    <name type="common">Desert ironclad beetle</name>
    <dbReference type="NCBI Taxonomy" id="1661398"/>
    <lineage>
        <taxon>Eukaryota</taxon>
        <taxon>Metazoa</taxon>
        <taxon>Ecdysozoa</taxon>
        <taxon>Arthropoda</taxon>
        <taxon>Hexapoda</taxon>
        <taxon>Insecta</taxon>
        <taxon>Pterygota</taxon>
        <taxon>Neoptera</taxon>
        <taxon>Endopterygota</taxon>
        <taxon>Coleoptera</taxon>
        <taxon>Polyphaga</taxon>
        <taxon>Cucujiformia</taxon>
        <taxon>Tenebrionidae</taxon>
        <taxon>Pimeliinae</taxon>
        <taxon>Asbolus</taxon>
    </lineage>
</organism>